<feature type="compositionally biased region" description="Basic and acidic residues" evidence="1">
    <location>
        <begin position="115"/>
        <end position="124"/>
    </location>
</feature>
<evidence type="ECO:0000313" key="2">
    <source>
        <dbReference type="EMBL" id="CAL4113761.1"/>
    </source>
</evidence>
<proteinExistence type="predicted"/>
<feature type="compositionally biased region" description="Low complexity" evidence="1">
    <location>
        <begin position="655"/>
        <end position="669"/>
    </location>
</feature>
<gene>
    <name evidence="2" type="ORF">MNOR_LOCUS20188</name>
</gene>
<dbReference type="AlphaFoldDB" id="A0AAV2R7L5"/>
<feature type="compositionally biased region" description="Basic residues" evidence="1">
    <location>
        <begin position="1"/>
        <end position="10"/>
    </location>
</feature>
<organism evidence="2 3">
    <name type="scientific">Meganyctiphanes norvegica</name>
    <name type="common">Northern krill</name>
    <name type="synonym">Thysanopoda norvegica</name>
    <dbReference type="NCBI Taxonomy" id="48144"/>
    <lineage>
        <taxon>Eukaryota</taxon>
        <taxon>Metazoa</taxon>
        <taxon>Ecdysozoa</taxon>
        <taxon>Arthropoda</taxon>
        <taxon>Crustacea</taxon>
        <taxon>Multicrustacea</taxon>
        <taxon>Malacostraca</taxon>
        <taxon>Eumalacostraca</taxon>
        <taxon>Eucarida</taxon>
        <taxon>Euphausiacea</taxon>
        <taxon>Euphausiidae</taxon>
        <taxon>Meganyctiphanes</taxon>
    </lineage>
</organism>
<feature type="compositionally biased region" description="Basic and acidic residues" evidence="1">
    <location>
        <begin position="38"/>
        <end position="47"/>
    </location>
</feature>
<feature type="compositionally biased region" description="Polar residues" evidence="1">
    <location>
        <begin position="734"/>
        <end position="762"/>
    </location>
</feature>
<dbReference type="Proteomes" id="UP001497623">
    <property type="component" value="Unassembled WGS sequence"/>
</dbReference>
<dbReference type="EMBL" id="CAXKWB010015422">
    <property type="protein sequence ID" value="CAL4113761.1"/>
    <property type="molecule type" value="Genomic_DNA"/>
</dbReference>
<evidence type="ECO:0000313" key="3">
    <source>
        <dbReference type="Proteomes" id="UP001497623"/>
    </source>
</evidence>
<feature type="compositionally biased region" description="Polar residues" evidence="1">
    <location>
        <begin position="794"/>
        <end position="808"/>
    </location>
</feature>
<evidence type="ECO:0000256" key="1">
    <source>
        <dbReference type="SAM" id="MobiDB-lite"/>
    </source>
</evidence>
<keyword evidence="3" id="KW-1185">Reference proteome</keyword>
<reference evidence="2 3" key="1">
    <citation type="submission" date="2024-05" db="EMBL/GenBank/DDBJ databases">
        <authorList>
            <person name="Wallberg A."/>
        </authorList>
    </citation>
    <scope>NUCLEOTIDE SEQUENCE [LARGE SCALE GENOMIC DNA]</scope>
</reference>
<dbReference type="InterPro" id="IPR036910">
    <property type="entry name" value="HMG_box_dom_sf"/>
</dbReference>
<accession>A0AAV2R7L5</accession>
<feature type="non-terminal residue" evidence="2">
    <location>
        <position position="808"/>
    </location>
</feature>
<dbReference type="SUPFAM" id="SSF47095">
    <property type="entry name" value="HMG-box"/>
    <property type="match status" value="1"/>
</dbReference>
<feature type="region of interest" description="Disordered" evidence="1">
    <location>
        <begin position="1"/>
        <end position="126"/>
    </location>
</feature>
<sequence length="808" mass="92131">MESKKNKKQSQKSATNGHMDNAQIDLQSQKKKKKKNKEKKENDEEIKYSISQQSSLEVEDSLSKKKKKKREQQEVEESPRKKKKTNMDEEYTAIETTVQKVDAKESTPRSKKIKKEQSEKKENEGVLDENWWPPEERTSMLEAMKSQIPNTGRFTRVGYLSLLRKTNWEEVVSAVNNKTEGNIRSVEQCQEQFHKLLNKVGTIKSLSQILDEALSLATDPGALRREVTQARHRFIREYMSKHKGDKDCTIMAATRIWTNLPAEEKAVWEEEYQNELRQKGLVDVKSKAKKLQGPENSKFPFEFYQSTRAAKGEELSSADAKAKYTSLSLKKRIPFIAESLKQQKVYEAKAAKYLENNPTWKKTRAHGPTVKEVKDYLESLGMPLAPPNSVIGMYYLEEKERFTEDNENDSAKVRSVNESLRPFARAREALSKLPKDQQDRYKSEWRKSWNEYLSEVEKWKPMIEEKYPEIMEQAFAALAEVKGPKNVAETSEKAPVRRKGSTDPLPHIERRASSLTNVKFTDEPPLPARTAYELFQQKFKRDAGANYTAAKAKEFWGRMSDDKKAVYTDRVGVLQQRSKNNFLSFARNLEKPQRKLFVGVKRAKLIKYFQEDIFEEEYPGGEYPILIAATPKKDGSTGQIKETDLSEDDFQPSNSSIISKKGGIKALAAKMKKETVKEESSEEEKSEEGDEEEEDDDDEDEEEDDANEEKEDSSSDSESSDSDSESNSEVEASQPTPVSPFSQAKSGKNSSRLSNVANSSPFSGKLPSKEESSDSGSDSDEESDSDDNKENCETPVSSRVQSKTNQVR</sequence>
<feature type="region of interest" description="Disordered" evidence="1">
    <location>
        <begin position="486"/>
        <end position="507"/>
    </location>
</feature>
<comment type="caution">
    <text evidence="2">The sequence shown here is derived from an EMBL/GenBank/DDBJ whole genome shotgun (WGS) entry which is preliminary data.</text>
</comment>
<name>A0AAV2R7L5_MEGNR</name>
<feature type="compositionally biased region" description="Acidic residues" evidence="1">
    <location>
        <begin position="680"/>
        <end position="728"/>
    </location>
</feature>
<feature type="region of interest" description="Disordered" evidence="1">
    <location>
        <begin position="632"/>
        <end position="808"/>
    </location>
</feature>
<protein>
    <submittedName>
        <fullName evidence="2">Uncharacterized protein</fullName>
    </submittedName>
</protein>
<dbReference type="GO" id="GO:0005634">
    <property type="term" value="C:nucleus"/>
    <property type="evidence" value="ECO:0007669"/>
    <property type="project" value="UniProtKB-ARBA"/>
</dbReference>